<comment type="catalytic activity">
    <reaction evidence="8">
        <text>[GlcNAc-(1-&gt;4)-Mur2Ac(oyl-L-Ala-gamma-D-Glu-L-Lys-D-Ala-D-Ala)](n)-di-trans,octa-cis-undecaprenyl diphosphate + beta-D-GlcNAc-(1-&gt;4)-Mur2Ac(oyl-L-Ala-gamma-D-Glu-L-Lys-D-Ala-D-Ala)-di-trans,octa-cis-undecaprenyl diphosphate = [GlcNAc-(1-&gt;4)-Mur2Ac(oyl-L-Ala-gamma-D-Glu-L-Lys-D-Ala-D-Ala)](n+1)-di-trans,octa-cis-undecaprenyl diphosphate + di-trans,octa-cis-undecaprenyl diphosphate + H(+)</text>
        <dbReference type="Rhea" id="RHEA:23708"/>
        <dbReference type="Rhea" id="RHEA-COMP:9602"/>
        <dbReference type="Rhea" id="RHEA-COMP:9603"/>
        <dbReference type="ChEBI" id="CHEBI:15378"/>
        <dbReference type="ChEBI" id="CHEBI:58405"/>
        <dbReference type="ChEBI" id="CHEBI:60033"/>
        <dbReference type="ChEBI" id="CHEBI:78435"/>
        <dbReference type="EC" id="2.4.99.28"/>
    </reaction>
</comment>
<dbReference type="Gene3D" id="3.40.710.10">
    <property type="entry name" value="DD-peptidase/beta-lactamase superfamily"/>
    <property type="match status" value="1"/>
</dbReference>
<dbReference type="GO" id="GO:0004180">
    <property type="term" value="F:carboxypeptidase activity"/>
    <property type="evidence" value="ECO:0007669"/>
    <property type="project" value="UniProtKB-KW"/>
</dbReference>
<organism evidence="11 12">
    <name type="scientific">Handelsmanbacteria sp. (strain RIFCSPLOWO2_12_FULL_64_10)</name>
    <dbReference type="NCBI Taxonomy" id="1817868"/>
    <lineage>
        <taxon>Bacteria</taxon>
        <taxon>Candidatus Handelsmaniibacteriota</taxon>
    </lineage>
</organism>
<dbReference type="GO" id="GO:0030288">
    <property type="term" value="C:outer membrane-bounded periplasmic space"/>
    <property type="evidence" value="ECO:0007669"/>
    <property type="project" value="TreeGrafter"/>
</dbReference>
<evidence type="ECO:0000259" key="10">
    <source>
        <dbReference type="Pfam" id="PF00912"/>
    </source>
</evidence>
<dbReference type="SUPFAM" id="SSF53955">
    <property type="entry name" value="Lysozyme-like"/>
    <property type="match status" value="1"/>
</dbReference>
<dbReference type="NCBIfam" id="TIGR02074">
    <property type="entry name" value="PBP_1a_fam"/>
    <property type="match status" value="1"/>
</dbReference>
<feature type="domain" description="Glycosyl transferase family 51" evidence="10">
    <location>
        <begin position="58"/>
        <end position="232"/>
    </location>
</feature>
<keyword evidence="2" id="KW-0645">Protease</keyword>
<dbReference type="InterPro" id="IPR050396">
    <property type="entry name" value="Glycosyltr_51/Transpeptidase"/>
</dbReference>
<dbReference type="GO" id="GO:0008955">
    <property type="term" value="F:peptidoglycan glycosyltransferase activity"/>
    <property type="evidence" value="ECO:0007669"/>
    <property type="project" value="UniProtKB-EC"/>
</dbReference>
<keyword evidence="6" id="KW-0511">Multifunctional enzyme</keyword>
<evidence type="ECO:0000259" key="9">
    <source>
        <dbReference type="Pfam" id="PF00905"/>
    </source>
</evidence>
<dbReference type="EC" id="2.4.99.28" evidence="7"/>
<dbReference type="GO" id="GO:0009252">
    <property type="term" value="P:peptidoglycan biosynthetic process"/>
    <property type="evidence" value="ECO:0007669"/>
    <property type="project" value="TreeGrafter"/>
</dbReference>
<accession>A0A1F6CSQ7</accession>
<comment type="caution">
    <text evidence="11">The sequence shown here is derived from an EMBL/GenBank/DDBJ whole genome shotgun (WGS) entry which is preliminary data.</text>
</comment>
<protein>
    <recommendedName>
        <fullName evidence="7">peptidoglycan glycosyltransferase</fullName>
        <ecNumber evidence="7">2.4.99.28</ecNumber>
    </recommendedName>
</protein>
<evidence type="ECO:0000256" key="4">
    <source>
        <dbReference type="ARBA" id="ARBA00022679"/>
    </source>
</evidence>
<sequence>MEMAVYIKRILLYAAIWAVLGAATVAAVIVHFSDGLPSLEQLERVEPKRTTILYSADNKVVRKFAVQYREPIPFERLPRRAIDALIAREDRSFWGHWGVSLLDNVRAVIVDLIAMRRKQGASTITQQLARNLFLTLDVDWSRKIQEAMVAVLIERTYTKREILEMYFNQVYFGHGVYGLQSAAQRFFGKDAGRLSLEECATLVALLKNPFRYSPIDYPERAMHWRNVVLKTMLDAGKITSREYEAVLQRPLALKAAPEDGGEAPYFAEHVRQYLEATYGVNALYQEGLSVYTTLDSRLQKIAEEELIAKLDELQPRVAAGRTGAARRMSPGLTEADSMRMRVIQGALLAIDPSSGHILAMVGGRDFDKNRFNRATQALRQPGSAFKPFIYTAAVDNGYPPTDQLLDTALSVPQPDGTVWAPENYEHDYMGTVTLRQALTRSRNLATIRLLQALNPQTVVPYARKMGISTPIVPVLSMGLGTSEVKLIDLVAAYGVFPHQGARAEPIAILKVVDKDGNVLEQRDKGAESEALKASTAAVMTSLLRSVVDDTAGGTGRNTRLLFGFTRPAGGKTGTTNDYTDAWFVGFTPQIVAGVWVGFDEKISLGNRQTGGQVALPVWARFMKRGHEALRLPVEDFEIPPDVAQIGVCGEHPGLIISLYCPVRQREMFVKGTEPTEVCAFHTVHTVGRGGERGKRSGLQF</sequence>
<dbReference type="EMBL" id="MFKF01000160">
    <property type="protein sequence ID" value="OGG52041.1"/>
    <property type="molecule type" value="Genomic_DNA"/>
</dbReference>
<dbReference type="Pfam" id="PF00905">
    <property type="entry name" value="Transpeptidase"/>
    <property type="match status" value="1"/>
</dbReference>
<keyword evidence="1" id="KW-0121">Carboxypeptidase</keyword>
<dbReference type="InterPro" id="IPR001460">
    <property type="entry name" value="PCN-bd_Tpept"/>
</dbReference>
<keyword evidence="5" id="KW-0378">Hydrolase</keyword>
<dbReference type="InterPro" id="IPR012338">
    <property type="entry name" value="Beta-lactam/transpept-like"/>
</dbReference>
<dbReference type="PANTHER" id="PTHR32282">
    <property type="entry name" value="BINDING PROTEIN TRANSPEPTIDASE, PUTATIVE-RELATED"/>
    <property type="match status" value="1"/>
</dbReference>
<evidence type="ECO:0000256" key="3">
    <source>
        <dbReference type="ARBA" id="ARBA00022676"/>
    </source>
</evidence>
<evidence type="ECO:0000256" key="1">
    <source>
        <dbReference type="ARBA" id="ARBA00022645"/>
    </source>
</evidence>
<dbReference type="Proteomes" id="UP000178606">
    <property type="component" value="Unassembled WGS sequence"/>
</dbReference>
<dbReference type="Gene3D" id="1.10.3810.10">
    <property type="entry name" value="Biosynthetic peptidoglycan transglycosylase-like"/>
    <property type="match status" value="1"/>
</dbReference>
<feature type="domain" description="Penicillin-binding protein transpeptidase" evidence="9">
    <location>
        <begin position="345"/>
        <end position="595"/>
    </location>
</feature>
<evidence type="ECO:0000256" key="7">
    <source>
        <dbReference type="ARBA" id="ARBA00044770"/>
    </source>
</evidence>
<gene>
    <name evidence="11" type="ORF">A3F84_24765</name>
</gene>
<reference evidence="11 12" key="1">
    <citation type="journal article" date="2016" name="Nat. Commun.">
        <title>Thousands of microbial genomes shed light on interconnected biogeochemical processes in an aquifer system.</title>
        <authorList>
            <person name="Anantharaman K."/>
            <person name="Brown C.T."/>
            <person name="Hug L.A."/>
            <person name="Sharon I."/>
            <person name="Castelle C.J."/>
            <person name="Probst A.J."/>
            <person name="Thomas B.C."/>
            <person name="Singh A."/>
            <person name="Wilkins M.J."/>
            <person name="Karaoz U."/>
            <person name="Brodie E.L."/>
            <person name="Williams K.H."/>
            <person name="Hubbard S.S."/>
            <person name="Banfield J.F."/>
        </authorList>
    </citation>
    <scope>NUCLEOTIDE SEQUENCE [LARGE SCALE GENOMIC DNA]</scope>
    <source>
        <strain evidence="12">RIFCSPLOWO2_12_FULL_64_10</strain>
    </source>
</reference>
<proteinExistence type="predicted"/>
<evidence type="ECO:0000256" key="2">
    <source>
        <dbReference type="ARBA" id="ARBA00022670"/>
    </source>
</evidence>
<dbReference type="PANTHER" id="PTHR32282:SF33">
    <property type="entry name" value="PEPTIDOGLYCAN GLYCOSYLTRANSFERASE"/>
    <property type="match status" value="1"/>
</dbReference>
<dbReference type="Pfam" id="PF00912">
    <property type="entry name" value="Transgly"/>
    <property type="match status" value="1"/>
</dbReference>
<keyword evidence="3" id="KW-0328">Glycosyltransferase</keyword>
<evidence type="ECO:0000313" key="12">
    <source>
        <dbReference type="Proteomes" id="UP000178606"/>
    </source>
</evidence>
<dbReference type="SUPFAM" id="SSF56601">
    <property type="entry name" value="beta-lactamase/transpeptidase-like"/>
    <property type="match status" value="1"/>
</dbReference>
<dbReference type="AlphaFoldDB" id="A0A1F6CSQ7"/>
<keyword evidence="4" id="KW-0808">Transferase</keyword>
<evidence type="ECO:0000256" key="5">
    <source>
        <dbReference type="ARBA" id="ARBA00022801"/>
    </source>
</evidence>
<name>A0A1F6CSQ7_HANXR</name>
<dbReference type="InterPro" id="IPR023346">
    <property type="entry name" value="Lysozyme-like_dom_sf"/>
</dbReference>
<dbReference type="InterPro" id="IPR001264">
    <property type="entry name" value="Glyco_trans_51"/>
</dbReference>
<evidence type="ECO:0000256" key="6">
    <source>
        <dbReference type="ARBA" id="ARBA00023268"/>
    </source>
</evidence>
<dbReference type="GO" id="GO:0008658">
    <property type="term" value="F:penicillin binding"/>
    <property type="evidence" value="ECO:0007669"/>
    <property type="project" value="InterPro"/>
</dbReference>
<dbReference type="GO" id="GO:0006508">
    <property type="term" value="P:proteolysis"/>
    <property type="evidence" value="ECO:0007669"/>
    <property type="project" value="UniProtKB-KW"/>
</dbReference>
<dbReference type="InterPro" id="IPR036950">
    <property type="entry name" value="PBP_transglycosylase"/>
</dbReference>
<evidence type="ECO:0000313" key="11">
    <source>
        <dbReference type="EMBL" id="OGG52041.1"/>
    </source>
</evidence>
<evidence type="ECO:0000256" key="8">
    <source>
        <dbReference type="ARBA" id="ARBA00049902"/>
    </source>
</evidence>